<dbReference type="Proteomes" id="UP000034799">
    <property type="component" value="Unassembled WGS sequence"/>
</dbReference>
<dbReference type="Gene3D" id="3.40.50.2000">
    <property type="entry name" value="Glycogen Phosphorylase B"/>
    <property type="match status" value="2"/>
</dbReference>
<keyword evidence="2" id="KW-0808">Transferase</keyword>
<evidence type="ECO:0000259" key="1">
    <source>
        <dbReference type="Pfam" id="PF00534"/>
    </source>
</evidence>
<comment type="caution">
    <text evidence="2">The sequence shown here is derived from an EMBL/GenBank/DDBJ whole genome shotgun (WGS) entry which is preliminary data.</text>
</comment>
<evidence type="ECO:0000313" key="2">
    <source>
        <dbReference type="EMBL" id="KKR05759.1"/>
    </source>
</evidence>
<dbReference type="InterPro" id="IPR001296">
    <property type="entry name" value="Glyco_trans_1"/>
</dbReference>
<dbReference type="EMBL" id="LBWK01000002">
    <property type="protein sequence ID" value="KKR05759.1"/>
    <property type="molecule type" value="Genomic_DNA"/>
</dbReference>
<gene>
    <name evidence="2" type="ORF">UT34_C0002G0266</name>
</gene>
<dbReference type="STRING" id="1619100.UT34_C0002G0266"/>
<name>A0A0G0MNW6_9BACT</name>
<dbReference type="SUPFAM" id="SSF53756">
    <property type="entry name" value="UDP-Glycosyltransferase/glycogen phosphorylase"/>
    <property type="match status" value="1"/>
</dbReference>
<dbReference type="PANTHER" id="PTHR46401">
    <property type="entry name" value="GLYCOSYLTRANSFERASE WBBK-RELATED"/>
    <property type="match status" value="1"/>
</dbReference>
<reference evidence="2 3" key="1">
    <citation type="journal article" date="2015" name="Nature">
        <title>rRNA introns, odd ribosomes, and small enigmatic genomes across a large radiation of phyla.</title>
        <authorList>
            <person name="Brown C.T."/>
            <person name="Hug L.A."/>
            <person name="Thomas B.C."/>
            <person name="Sharon I."/>
            <person name="Castelle C.J."/>
            <person name="Singh A."/>
            <person name="Wilkins M.J."/>
            <person name="Williams K.H."/>
            <person name="Banfield J.F."/>
        </authorList>
    </citation>
    <scope>NUCLEOTIDE SEQUENCE [LARGE SCALE GENOMIC DNA]</scope>
</reference>
<sequence length="401" mass="46267">MRIIIDATTTQNEWKSNGIGFYARNIITHLVKEHSDTKFILLMYDDLPSTIDEMFMVPLKNVEIKRIGKYIDKNLFHILWYVRQLFPGYLTVSSLKQVYEKGDIFFSPFFWGGLPLRIPFVVAIHDFAFPKFNIYSQISIFHNLARAFTYWVEMFKTLRARAIITDAQFTVGEYHRYLPGYNMQKIFPIHLGLDMQNVESNIDHFLPKDWKERGYLIYLGGGYTRNKNTEGLIDGYAAYVSMCRESGKEVPYLVIAGKNFTNPKDISIRKLHERILEKGVRGKVIFTGRYEDIERYSLLHNSLASIHLSLYEGFGFGALEGMKAGTPTIVHYGSCYPEVMKDGAIFVDGTNPREVANAILHVVNDRKTVKVIAKRGKEVASEYKWEKTARETYNVLVNALK</sequence>
<dbReference type="Pfam" id="PF00534">
    <property type="entry name" value="Glycos_transf_1"/>
    <property type="match status" value="1"/>
</dbReference>
<dbReference type="PANTHER" id="PTHR46401:SF8">
    <property type="entry name" value="BLL6006 PROTEIN"/>
    <property type="match status" value="1"/>
</dbReference>
<organism evidence="2 3">
    <name type="scientific">candidate division WS6 bacterium GW2011_GWF2_39_15</name>
    <dbReference type="NCBI Taxonomy" id="1619100"/>
    <lineage>
        <taxon>Bacteria</taxon>
        <taxon>Candidatus Dojkabacteria</taxon>
    </lineage>
</organism>
<evidence type="ECO:0000313" key="3">
    <source>
        <dbReference type="Proteomes" id="UP000034799"/>
    </source>
</evidence>
<dbReference type="GO" id="GO:0016757">
    <property type="term" value="F:glycosyltransferase activity"/>
    <property type="evidence" value="ECO:0007669"/>
    <property type="project" value="InterPro"/>
</dbReference>
<accession>A0A0G0MNW6</accession>
<dbReference type="AlphaFoldDB" id="A0A0G0MNW6"/>
<proteinExistence type="predicted"/>
<feature type="domain" description="Glycosyl transferase family 1" evidence="1">
    <location>
        <begin position="223"/>
        <end position="378"/>
    </location>
</feature>
<protein>
    <submittedName>
        <fullName evidence="2">Glycosyl transferase, group 1 family</fullName>
    </submittedName>
</protein>